<dbReference type="PANTHER" id="PTHR44943:SF8">
    <property type="entry name" value="TPR REPEAT-CONTAINING PROTEIN MJ0263"/>
    <property type="match status" value="1"/>
</dbReference>
<gene>
    <name evidence="7" type="ORF">SAMN05421829_103163</name>
</gene>
<keyword evidence="2 3" id="KW-0802">TPR repeat</keyword>
<dbReference type="EMBL" id="FTMD01000003">
    <property type="protein sequence ID" value="SIQ26097.1"/>
    <property type="molecule type" value="Genomic_DNA"/>
</dbReference>
<dbReference type="InterPro" id="IPR011990">
    <property type="entry name" value="TPR-like_helical_dom_sf"/>
</dbReference>
<dbReference type="InterPro" id="IPR056203">
    <property type="entry name" value="Cds6_C"/>
</dbReference>
<evidence type="ECO:0000313" key="8">
    <source>
        <dbReference type="Proteomes" id="UP000186819"/>
    </source>
</evidence>
<evidence type="ECO:0000313" key="7">
    <source>
        <dbReference type="EMBL" id="SIQ26097.1"/>
    </source>
</evidence>
<dbReference type="InterPro" id="IPR019734">
    <property type="entry name" value="TPR_rpt"/>
</dbReference>
<keyword evidence="5" id="KW-0732">Signal</keyword>
<proteinExistence type="predicted"/>
<keyword evidence="1" id="KW-0677">Repeat</keyword>
<dbReference type="Pfam" id="PF24125">
    <property type="entry name" value="Cds6_C"/>
    <property type="match status" value="1"/>
</dbReference>
<organism evidence="7 8">
    <name type="scientific">Aromatoleum tolulyticum</name>
    <dbReference type="NCBI Taxonomy" id="34027"/>
    <lineage>
        <taxon>Bacteria</taxon>
        <taxon>Pseudomonadati</taxon>
        <taxon>Pseudomonadota</taxon>
        <taxon>Betaproteobacteria</taxon>
        <taxon>Rhodocyclales</taxon>
        <taxon>Rhodocyclaceae</taxon>
        <taxon>Aromatoleum</taxon>
    </lineage>
</organism>
<feature type="compositionally biased region" description="Pro residues" evidence="4">
    <location>
        <begin position="256"/>
        <end position="266"/>
    </location>
</feature>
<evidence type="ECO:0000256" key="1">
    <source>
        <dbReference type="ARBA" id="ARBA00022737"/>
    </source>
</evidence>
<dbReference type="InterPro" id="IPR032710">
    <property type="entry name" value="NTF2-like_dom_sf"/>
</dbReference>
<feature type="signal peptide" evidence="5">
    <location>
        <begin position="1"/>
        <end position="26"/>
    </location>
</feature>
<evidence type="ECO:0000256" key="4">
    <source>
        <dbReference type="SAM" id="MobiDB-lite"/>
    </source>
</evidence>
<dbReference type="Pfam" id="PF13414">
    <property type="entry name" value="TPR_11"/>
    <property type="match status" value="1"/>
</dbReference>
<evidence type="ECO:0000256" key="2">
    <source>
        <dbReference type="ARBA" id="ARBA00022803"/>
    </source>
</evidence>
<feature type="region of interest" description="Disordered" evidence="4">
    <location>
        <begin position="172"/>
        <end position="192"/>
    </location>
</feature>
<evidence type="ECO:0000256" key="5">
    <source>
        <dbReference type="SAM" id="SignalP"/>
    </source>
</evidence>
<dbReference type="SUPFAM" id="SSF54427">
    <property type="entry name" value="NTF2-like"/>
    <property type="match status" value="1"/>
</dbReference>
<feature type="chain" id="PRO_5012455777" description="Cds6 C-terminal domain-containing protein" evidence="5">
    <location>
        <begin position="27"/>
        <end position="389"/>
    </location>
</feature>
<dbReference type="Gene3D" id="1.25.40.10">
    <property type="entry name" value="Tetratricopeptide repeat domain"/>
    <property type="match status" value="1"/>
</dbReference>
<reference evidence="8" key="1">
    <citation type="submission" date="2017-01" db="EMBL/GenBank/DDBJ databases">
        <authorList>
            <person name="Varghese N."/>
            <person name="Submissions S."/>
        </authorList>
    </citation>
    <scope>NUCLEOTIDE SEQUENCE [LARGE SCALE GENOMIC DNA]</scope>
    <source>
        <strain evidence="8">ATCC 51758</strain>
    </source>
</reference>
<keyword evidence="8" id="KW-1185">Reference proteome</keyword>
<dbReference type="STRING" id="34027.SAMN05421829_103163"/>
<feature type="repeat" description="TPR" evidence="3">
    <location>
        <begin position="94"/>
        <end position="127"/>
    </location>
</feature>
<dbReference type="InterPro" id="IPR051685">
    <property type="entry name" value="Ycf3/AcsC/BcsC/TPR_MFPF"/>
</dbReference>
<feature type="domain" description="Cds6 C-terminal" evidence="6">
    <location>
        <begin position="283"/>
        <end position="385"/>
    </location>
</feature>
<dbReference type="Proteomes" id="UP000186819">
    <property type="component" value="Unassembled WGS sequence"/>
</dbReference>
<dbReference type="SMART" id="SM00028">
    <property type="entry name" value="TPR"/>
    <property type="match status" value="3"/>
</dbReference>
<evidence type="ECO:0000259" key="6">
    <source>
        <dbReference type="Pfam" id="PF24125"/>
    </source>
</evidence>
<evidence type="ECO:0000256" key="3">
    <source>
        <dbReference type="PROSITE-ProRule" id="PRU00339"/>
    </source>
</evidence>
<dbReference type="PANTHER" id="PTHR44943">
    <property type="entry name" value="CELLULOSE SYNTHASE OPERON PROTEIN C"/>
    <property type="match status" value="1"/>
</dbReference>
<name>A0A1N6RBA6_9RHOO</name>
<dbReference type="SUPFAM" id="SSF48452">
    <property type="entry name" value="TPR-like"/>
    <property type="match status" value="1"/>
</dbReference>
<dbReference type="OrthoDB" id="5294075at2"/>
<dbReference type="Pfam" id="PF13432">
    <property type="entry name" value="TPR_16"/>
    <property type="match status" value="1"/>
</dbReference>
<dbReference type="Gene3D" id="3.10.450.50">
    <property type="match status" value="1"/>
</dbReference>
<dbReference type="AlphaFoldDB" id="A0A1N6RBA6"/>
<feature type="compositionally biased region" description="Polar residues" evidence="4">
    <location>
        <begin position="172"/>
        <end position="187"/>
    </location>
</feature>
<feature type="region of interest" description="Disordered" evidence="4">
    <location>
        <begin position="247"/>
        <end position="278"/>
    </location>
</feature>
<accession>A0A1N6RBA6</accession>
<dbReference type="PROSITE" id="PS50005">
    <property type="entry name" value="TPR"/>
    <property type="match status" value="1"/>
</dbReference>
<sequence length="389" mass="40701">MNMRPNSALAVMALIVGLGAAPLLHAADNVAQIQSLVNQGQHAQALAMADRVLAGNAKEPQARFLKGIALTELNRQDEAVAVFQKLTEDFPELPEPYNNLAVLYAQQRQYDKARAALEMAIRTHPSYATAHENLGDVYARLASQAYDKALQLDSANTAAQSKLALIREMMSSGSRTRVTGQGGQSRTAAASAPAAIPVPAPAAAPAAVAGAPAPSTPAPVAPAAATTAPAAKPAAPVAAPAPAAASTAPVASPAPAAAPTPRPAAPEPATVAAAGSNAEREALQTVEAWAKAWSRKDVKTYLGFYDKEFRTPGGVSRKAWEDEREQRVGKPGRIAVDIEKPDAKVDGEVATVRFRQNYESAGFTSSTTKTLELVKRNGSWRIRQERVGG</sequence>
<protein>
    <recommendedName>
        <fullName evidence="6">Cds6 C-terminal domain-containing protein</fullName>
    </recommendedName>
</protein>